<dbReference type="EMBL" id="QROS01000003">
    <property type="protein sequence ID" value="RHL49004.1"/>
    <property type="molecule type" value="Genomic_DNA"/>
</dbReference>
<evidence type="ECO:0000313" key="4">
    <source>
        <dbReference type="EMBL" id="RYT66760.1"/>
    </source>
</evidence>
<dbReference type="Proteomes" id="UP000095409">
    <property type="component" value="Unassembled WGS sequence"/>
</dbReference>
<keyword evidence="1" id="KW-0472">Membrane</keyword>
<sequence length="337" mass="39032">MSRKGNADKELSCLGEHANEVIDNLVTLVAILPILLDKEMLTKFSEYKKWVIIWGILVAGAWCVNKILGMKKKNYKFLCKCFTVIELLACIVIWGGWLRYTLYPPIVRLSEMDFSSELAYGYDEEEKMLYPKPYCIIDRDGNYAMYVQGFMANEISQSIFVSDIKVNILDYKCAENLFAFTHSILCGGDGDVKDHVYHCVLDSDNQYKKMEYCGDHSLGDVYNDFSFDSSAEHVIIEGDEIGCFNFVFGYKNPGIYKFNYVVDYVANGKEHSIKSKKYEVYLPPISEVNDPGEFDMLDEIYKEEGKYLYDRIDNYYTHPIKLTRKMTEYLEVLRDAQ</sequence>
<organism evidence="2 5">
    <name type="scientific">Blautia obeum</name>
    <dbReference type="NCBI Taxonomy" id="40520"/>
    <lineage>
        <taxon>Bacteria</taxon>
        <taxon>Bacillati</taxon>
        <taxon>Bacillota</taxon>
        <taxon>Clostridia</taxon>
        <taxon>Lachnospirales</taxon>
        <taxon>Lachnospiraceae</taxon>
        <taxon>Blautia</taxon>
    </lineage>
</organism>
<dbReference type="Proteomes" id="UP000293506">
    <property type="component" value="Unassembled WGS sequence"/>
</dbReference>
<feature type="transmembrane region" description="Helical" evidence="1">
    <location>
        <begin position="47"/>
        <end position="65"/>
    </location>
</feature>
<reference evidence="4 7" key="3">
    <citation type="journal article" date="2019" name="Science, e1252229">
        <title>Invertible promoters mediate bacterial phase variation, antibiotic resistance, and host adaptation in the gut.</title>
        <authorList>
            <person name="Jiang X."/>
            <person name="Hall A.B."/>
            <person name="Arthur T.D."/>
            <person name="Plichta D.R."/>
            <person name="Covington C.T."/>
            <person name="Poyet M."/>
            <person name="Crothers J."/>
            <person name="Moses P.L."/>
            <person name="Tolonen A.C."/>
            <person name="Vlamakis H."/>
            <person name="Alm E.J."/>
            <person name="Xavier R.J."/>
        </authorList>
    </citation>
    <scope>NUCLEOTIDE SEQUENCE [LARGE SCALE GENOMIC DNA]</scope>
    <source>
        <strain evidence="7">af_0058</strain>
        <strain evidence="4">Af_0058</strain>
    </source>
</reference>
<evidence type="ECO:0000256" key="1">
    <source>
        <dbReference type="SAM" id="Phobius"/>
    </source>
</evidence>
<dbReference type="EMBL" id="RCXQ01000007">
    <property type="protein sequence ID" value="RYT66760.1"/>
    <property type="molecule type" value="Genomic_DNA"/>
</dbReference>
<keyword evidence="1" id="KW-1133">Transmembrane helix</keyword>
<evidence type="ECO:0000313" key="3">
    <source>
        <dbReference type="EMBL" id="RHL49004.1"/>
    </source>
</evidence>
<evidence type="ECO:0000313" key="7">
    <source>
        <dbReference type="Proteomes" id="UP000293506"/>
    </source>
</evidence>
<proteinExistence type="predicted"/>
<feature type="transmembrane region" description="Helical" evidence="1">
    <location>
        <begin position="77"/>
        <end position="97"/>
    </location>
</feature>
<dbReference type="AlphaFoldDB" id="A0A173YPM7"/>
<evidence type="ECO:0000313" key="6">
    <source>
        <dbReference type="Proteomes" id="UP000285897"/>
    </source>
</evidence>
<reference evidence="2 5" key="1">
    <citation type="submission" date="2015-09" db="EMBL/GenBank/DDBJ databases">
        <authorList>
            <consortium name="Pathogen Informatics"/>
        </authorList>
    </citation>
    <scope>NUCLEOTIDE SEQUENCE [LARGE SCALE GENOMIC DNA]</scope>
    <source>
        <strain evidence="2 5">2789STDY5608837</strain>
    </source>
</reference>
<reference evidence="3 6" key="2">
    <citation type="submission" date="2018-08" db="EMBL/GenBank/DDBJ databases">
        <title>A genome reference for cultivated species of the human gut microbiota.</title>
        <authorList>
            <person name="Zou Y."/>
            <person name="Xue W."/>
            <person name="Luo G."/>
        </authorList>
    </citation>
    <scope>NUCLEOTIDE SEQUENCE [LARGE SCALE GENOMIC DNA]</scope>
    <source>
        <strain evidence="3 6">AF37-6AC</strain>
    </source>
</reference>
<protein>
    <submittedName>
        <fullName evidence="2">Uncharacterized protein</fullName>
    </submittedName>
</protein>
<dbReference type="Proteomes" id="UP000285897">
    <property type="component" value="Unassembled WGS sequence"/>
</dbReference>
<dbReference type="RefSeq" id="WP_055065667.1">
    <property type="nucleotide sequence ID" value="NZ_CYZD01000002.1"/>
</dbReference>
<accession>A0A173YPM7</accession>
<evidence type="ECO:0000313" key="2">
    <source>
        <dbReference type="EMBL" id="CUN65510.1"/>
    </source>
</evidence>
<keyword evidence="1" id="KW-0812">Transmembrane</keyword>
<evidence type="ECO:0000313" key="5">
    <source>
        <dbReference type="Proteomes" id="UP000095409"/>
    </source>
</evidence>
<gene>
    <name evidence="3" type="ORF">DW021_06680</name>
    <name evidence="4" type="ORF">EAI82_09435</name>
    <name evidence="2" type="ORF">ERS852394_00669</name>
</gene>
<name>A0A173YPM7_9FIRM</name>
<dbReference type="EMBL" id="CYZD01000002">
    <property type="protein sequence ID" value="CUN65510.1"/>
    <property type="molecule type" value="Genomic_DNA"/>
</dbReference>